<feature type="chain" id="PRO_5044010545" evidence="1">
    <location>
        <begin position="33"/>
        <end position="136"/>
    </location>
</feature>
<reference evidence="2 3" key="1">
    <citation type="submission" date="2024-04" db="EMBL/GenBank/DDBJ databases">
        <authorList>
            <person name="Fracassetti M."/>
        </authorList>
    </citation>
    <scope>NUCLEOTIDE SEQUENCE [LARGE SCALE GENOMIC DNA]</scope>
</reference>
<keyword evidence="1" id="KW-0732">Signal</keyword>
<dbReference type="AlphaFoldDB" id="A0AAV2D3I9"/>
<accession>A0AAV2D3I9</accession>
<gene>
    <name evidence="2" type="ORF">LTRI10_LOCUS10658</name>
</gene>
<feature type="signal peptide" evidence="1">
    <location>
        <begin position="1"/>
        <end position="32"/>
    </location>
</feature>
<dbReference type="Proteomes" id="UP001497516">
    <property type="component" value="Chromosome 2"/>
</dbReference>
<evidence type="ECO:0000313" key="2">
    <source>
        <dbReference type="EMBL" id="CAL1366489.1"/>
    </source>
</evidence>
<sequence length="136" mass="14893">MAIPNCSTIANKLVVVLLLIIILPCHVLLSSASRVVSPKSGNGNDAPTNDSNNKNLLATQELVAKRGTGVVMRPKAEASNNATASVEKYCDAYCNDYQCQWYHRDLCYGQDAERNCKVGCVCDPDYYNYCDCLCDS</sequence>
<proteinExistence type="predicted"/>
<name>A0AAV2D3I9_9ROSI</name>
<evidence type="ECO:0000256" key="1">
    <source>
        <dbReference type="SAM" id="SignalP"/>
    </source>
</evidence>
<dbReference type="EMBL" id="OZ034815">
    <property type="protein sequence ID" value="CAL1366489.1"/>
    <property type="molecule type" value="Genomic_DNA"/>
</dbReference>
<protein>
    <submittedName>
        <fullName evidence="2">Uncharacterized protein</fullName>
    </submittedName>
</protein>
<keyword evidence="3" id="KW-1185">Reference proteome</keyword>
<organism evidence="2 3">
    <name type="scientific">Linum trigynum</name>
    <dbReference type="NCBI Taxonomy" id="586398"/>
    <lineage>
        <taxon>Eukaryota</taxon>
        <taxon>Viridiplantae</taxon>
        <taxon>Streptophyta</taxon>
        <taxon>Embryophyta</taxon>
        <taxon>Tracheophyta</taxon>
        <taxon>Spermatophyta</taxon>
        <taxon>Magnoliopsida</taxon>
        <taxon>eudicotyledons</taxon>
        <taxon>Gunneridae</taxon>
        <taxon>Pentapetalae</taxon>
        <taxon>rosids</taxon>
        <taxon>fabids</taxon>
        <taxon>Malpighiales</taxon>
        <taxon>Linaceae</taxon>
        <taxon>Linum</taxon>
    </lineage>
</organism>
<evidence type="ECO:0000313" key="3">
    <source>
        <dbReference type="Proteomes" id="UP001497516"/>
    </source>
</evidence>